<dbReference type="Proteomes" id="UP000178168">
    <property type="component" value="Unassembled WGS sequence"/>
</dbReference>
<dbReference type="AlphaFoldDB" id="A0A1G2SL33"/>
<comment type="caution">
    <text evidence="2">The sequence shown here is derived from an EMBL/GenBank/DDBJ whole genome shotgun (WGS) entry which is preliminary data.</text>
</comment>
<evidence type="ECO:0000313" key="2">
    <source>
        <dbReference type="EMBL" id="OHA85795.1"/>
    </source>
</evidence>
<evidence type="ECO:0000256" key="1">
    <source>
        <dbReference type="SAM" id="Phobius"/>
    </source>
</evidence>
<organism evidence="2 3">
    <name type="scientific">Candidatus Yonathbacteria bacterium RIFOXYD1_FULL_52_36</name>
    <dbReference type="NCBI Taxonomy" id="1802730"/>
    <lineage>
        <taxon>Bacteria</taxon>
        <taxon>Candidatus Yonathiibacteriota</taxon>
    </lineage>
</organism>
<evidence type="ECO:0000313" key="3">
    <source>
        <dbReference type="Proteomes" id="UP000178168"/>
    </source>
</evidence>
<protein>
    <submittedName>
        <fullName evidence="2">Uncharacterized protein</fullName>
    </submittedName>
</protein>
<gene>
    <name evidence="2" type="ORF">A2591_00590</name>
</gene>
<proteinExistence type="predicted"/>
<dbReference type="EMBL" id="MHUZ01000016">
    <property type="protein sequence ID" value="OHA85795.1"/>
    <property type="molecule type" value="Genomic_DNA"/>
</dbReference>
<accession>A0A1G2SL33</accession>
<sequence length="111" mass="12195">MFISPETNEILKRHTFSRIVTGTIFVFLATALVGLSVVIFYKGDSGGQGGDDIAVEMSSEQRTLIEERIRSGVSAEMSPDQQVTIENRIEHDVPATLSPEQQALIEARMGQ</sequence>
<keyword evidence="1" id="KW-0812">Transmembrane</keyword>
<dbReference type="STRING" id="1802730.A2591_00590"/>
<keyword evidence="1" id="KW-1133">Transmembrane helix</keyword>
<keyword evidence="1" id="KW-0472">Membrane</keyword>
<reference evidence="2 3" key="1">
    <citation type="journal article" date="2016" name="Nat. Commun.">
        <title>Thousands of microbial genomes shed light on interconnected biogeochemical processes in an aquifer system.</title>
        <authorList>
            <person name="Anantharaman K."/>
            <person name="Brown C.T."/>
            <person name="Hug L.A."/>
            <person name="Sharon I."/>
            <person name="Castelle C.J."/>
            <person name="Probst A.J."/>
            <person name="Thomas B.C."/>
            <person name="Singh A."/>
            <person name="Wilkins M.J."/>
            <person name="Karaoz U."/>
            <person name="Brodie E.L."/>
            <person name="Williams K.H."/>
            <person name="Hubbard S.S."/>
            <person name="Banfield J.F."/>
        </authorList>
    </citation>
    <scope>NUCLEOTIDE SEQUENCE [LARGE SCALE GENOMIC DNA]</scope>
</reference>
<feature type="transmembrane region" description="Helical" evidence="1">
    <location>
        <begin position="20"/>
        <end position="41"/>
    </location>
</feature>
<name>A0A1G2SL33_9BACT</name>